<name>A0A5C6YXS7_9FLAO</name>
<dbReference type="Gene3D" id="3.40.50.2300">
    <property type="match status" value="1"/>
</dbReference>
<evidence type="ECO:0000259" key="2">
    <source>
        <dbReference type="PROSITE" id="PS50110"/>
    </source>
</evidence>
<dbReference type="Pfam" id="PF00072">
    <property type="entry name" value="Response_reg"/>
    <property type="match status" value="1"/>
</dbReference>
<dbReference type="PROSITE" id="PS50110">
    <property type="entry name" value="RESPONSE_REGULATORY"/>
    <property type="match status" value="1"/>
</dbReference>
<gene>
    <name evidence="4" type="ORF">ESU54_12575</name>
</gene>
<proteinExistence type="predicted"/>
<comment type="caution">
    <text evidence="4">The sequence shown here is derived from an EMBL/GenBank/DDBJ whole genome shotgun (WGS) entry which is preliminary data.</text>
</comment>
<feature type="domain" description="HTH LytTR-type" evidence="3">
    <location>
        <begin position="127"/>
        <end position="225"/>
    </location>
</feature>
<reference evidence="4 5" key="1">
    <citation type="submission" date="2019-08" db="EMBL/GenBank/DDBJ databases">
        <title>Genome of Aequorivita antarctica SW49 (type strain).</title>
        <authorList>
            <person name="Bowman J.P."/>
        </authorList>
    </citation>
    <scope>NUCLEOTIDE SEQUENCE [LARGE SCALE GENOMIC DNA]</scope>
    <source>
        <strain evidence="4 5">SW49</strain>
    </source>
</reference>
<dbReference type="InterPro" id="IPR011006">
    <property type="entry name" value="CheY-like_superfamily"/>
</dbReference>
<dbReference type="GO" id="GO:0000156">
    <property type="term" value="F:phosphorelay response regulator activity"/>
    <property type="evidence" value="ECO:0007669"/>
    <property type="project" value="InterPro"/>
</dbReference>
<evidence type="ECO:0000313" key="5">
    <source>
        <dbReference type="Proteomes" id="UP000321497"/>
    </source>
</evidence>
<sequence>MHKIKCIVVDDEELARKLIKTYIQKVDSLECVATFENPLEALSLLKSSKIDLLFLDIQMPDIKGTDFAELINTTDTRIIFTTAYSEYALKGFELNALDYLVKPITFKRFLSAVERLPKQESSEENYIIIKSGYDLHKVLYQDIIFIESDSEYVNYHLENGKKIMANQSLGKLESILPNTFLRVHRSYIVNKEKVTGLKNRELLLSKEKIPVSDSYYNAVKKDLFNN</sequence>
<protein>
    <submittedName>
        <fullName evidence="4">Response regulator transcription factor</fullName>
    </submittedName>
</protein>
<feature type="domain" description="Response regulatory" evidence="2">
    <location>
        <begin position="5"/>
        <end position="117"/>
    </location>
</feature>
<dbReference type="Pfam" id="PF04397">
    <property type="entry name" value="LytTR"/>
    <property type="match status" value="1"/>
</dbReference>
<dbReference type="EMBL" id="VORT01000009">
    <property type="protein sequence ID" value="TXD72256.1"/>
    <property type="molecule type" value="Genomic_DNA"/>
</dbReference>
<keyword evidence="5" id="KW-1185">Reference proteome</keyword>
<dbReference type="PROSITE" id="PS50930">
    <property type="entry name" value="HTH_LYTTR"/>
    <property type="match status" value="1"/>
</dbReference>
<dbReference type="PANTHER" id="PTHR37299:SF1">
    <property type="entry name" value="STAGE 0 SPORULATION PROTEIN A HOMOLOG"/>
    <property type="match status" value="1"/>
</dbReference>
<organism evidence="4 5">
    <name type="scientific">Aequorivita antarctica</name>
    <dbReference type="NCBI Taxonomy" id="153266"/>
    <lineage>
        <taxon>Bacteria</taxon>
        <taxon>Pseudomonadati</taxon>
        <taxon>Bacteroidota</taxon>
        <taxon>Flavobacteriia</taxon>
        <taxon>Flavobacteriales</taxon>
        <taxon>Flavobacteriaceae</taxon>
        <taxon>Aequorivita</taxon>
    </lineage>
</organism>
<dbReference type="InterPro" id="IPR007492">
    <property type="entry name" value="LytTR_DNA-bd_dom"/>
</dbReference>
<evidence type="ECO:0000259" key="3">
    <source>
        <dbReference type="PROSITE" id="PS50930"/>
    </source>
</evidence>
<dbReference type="SUPFAM" id="SSF52172">
    <property type="entry name" value="CheY-like"/>
    <property type="match status" value="1"/>
</dbReference>
<evidence type="ECO:0000313" key="4">
    <source>
        <dbReference type="EMBL" id="TXD72256.1"/>
    </source>
</evidence>
<dbReference type="RefSeq" id="WP_111844015.1">
    <property type="nucleotide sequence ID" value="NZ_UEGI01000004.1"/>
</dbReference>
<keyword evidence="1" id="KW-0597">Phosphoprotein</keyword>
<dbReference type="InterPro" id="IPR001789">
    <property type="entry name" value="Sig_transdc_resp-reg_receiver"/>
</dbReference>
<dbReference type="Gene3D" id="2.40.50.1020">
    <property type="entry name" value="LytTr DNA-binding domain"/>
    <property type="match status" value="1"/>
</dbReference>
<dbReference type="AlphaFoldDB" id="A0A5C6YXS7"/>
<dbReference type="InterPro" id="IPR046947">
    <property type="entry name" value="LytR-like"/>
</dbReference>
<feature type="modified residue" description="4-aspartylphosphate" evidence="1">
    <location>
        <position position="56"/>
    </location>
</feature>
<evidence type="ECO:0000256" key="1">
    <source>
        <dbReference type="PROSITE-ProRule" id="PRU00169"/>
    </source>
</evidence>
<dbReference type="OrthoDB" id="2168082at2"/>
<dbReference type="SMART" id="SM00448">
    <property type="entry name" value="REC"/>
    <property type="match status" value="1"/>
</dbReference>
<dbReference type="PANTHER" id="PTHR37299">
    <property type="entry name" value="TRANSCRIPTIONAL REGULATOR-RELATED"/>
    <property type="match status" value="1"/>
</dbReference>
<dbReference type="Proteomes" id="UP000321497">
    <property type="component" value="Unassembled WGS sequence"/>
</dbReference>
<dbReference type="GO" id="GO:0003677">
    <property type="term" value="F:DNA binding"/>
    <property type="evidence" value="ECO:0007669"/>
    <property type="project" value="InterPro"/>
</dbReference>
<dbReference type="SMART" id="SM00850">
    <property type="entry name" value="LytTR"/>
    <property type="match status" value="1"/>
</dbReference>
<accession>A0A5C6YXS7</accession>